<dbReference type="Gene3D" id="1.10.443.10">
    <property type="entry name" value="Intergrase catalytic core"/>
    <property type="match status" value="1"/>
</dbReference>
<keyword evidence="4" id="KW-1185">Reference proteome</keyword>
<gene>
    <name evidence="3" type="ORF">JZ786_06790</name>
</gene>
<dbReference type="Proteomes" id="UP000663505">
    <property type="component" value="Chromosome"/>
</dbReference>
<dbReference type="InterPro" id="IPR050090">
    <property type="entry name" value="Tyrosine_recombinase_XerCD"/>
</dbReference>
<evidence type="ECO:0000259" key="2">
    <source>
        <dbReference type="PROSITE" id="PS51898"/>
    </source>
</evidence>
<accession>A0A9X7W0X0</accession>
<dbReference type="InterPro" id="IPR002104">
    <property type="entry name" value="Integrase_catalytic"/>
</dbReference>
<dbReference type="PANTHER" id="PTHR30349:SF64">
    <property type="entry name" value="PROPHAGE INTEGRASE INTD-RELATED"/>
    <property type="match status" value="1"/>
</dbReference>
<dbReference type="InterPro" id="IPR011010">
    <property type="entry name" value="DNA_brk_join_enz"/>
</dbReference>
<dbReference type="PROSITE" id="PS51898">
    <property type="entry name" value="TYR_RECOMBINASE"/>
    <property type="match status" value="1"/>
</dbReference>
<dbReference type="GO" id="GO:0003677">
    <property type="term" value="F:DNA binding"/>
    <property type="evidence" value="ECO:0007669"/>
    <property type="project" value="InterPro"/>
</dbReference>
<dbReference type="PANTHER" id="PTHR30349">
    <property type="entry name" value="PHAGE INTEGRASE-RELATED"/>
    <property type="match status" value="1"/>
</dbReference>
<dbReference type="SUPFAM" id="SSF56349">
    <property type="entry name" value="DNA breaking-rejoining enzymes"/>
    <property type="match status" value="1"/>
</dbReference>
<dbReference type="InterPro" id="IPR013762">
    <property type="entry name" value="Integrase-like_cat_sf"/>
</dbReference>
<keyword evidence="1" id="KW-0233">DNA recombination</keyword>
<dbReference type="GO" id="GO:0015074">
    <property type="term" value="P:DNA integration"/>
    <property type="evidence" value="ECO:0007669"/>
    <property type="project" value="InterPro"/>
</dbReference>
<dbReference type="GO" id="GO:0006310">
    <property type="term" value="P:DNA recombination"/>
    <property type="evidence" value="ECO:0007669"/>
    <property type="project" value="UniProtKB-KW"/>
</dbReference>
<evidence type="ECO:0000256" key="1">
    <source>
        <dbReference type="ARBA" id="ARBA00023172"/>
    </source>
</evidence>
<dbReference type="AlphaFoldDB" id="A0A9X7W0X0"/>
<organism evidence="3 4">
    <name type="scientific">Alicyclobacillus mengziensis</name>
    <dbReference type="NCBI Taxonomy" id="2931921"/>
    <lineage>
        <taxon>Bacteria</taxon>
        <taxon>Bacillati</taxon>
        <taxon>Bacillota</taxon>
        <taxon>Bacilli</taxon>
        <taxon>Bacillales</taxon>
        <taxon>Alicyclobacillaceae</taxon>
        <taxon>Alicyclobacillus</taxon>
    </lineage>
</organism>
<dbReference type="EMBL" id="CP071182">
    <property type="protein sequence ID" value="QSO48666.1"/>
    <property type="molecule type" value="Genomic_DNA"/>
</dbReference>
<protein>
    <submittedName>
        <fullName evidence="3">Tyrosine-type recombinase/integrase</fullName>
    </submittedName>
</protein>
<sequence length="323" mass="36925">MSEFQGIYATLLQQFIDFKKGLGYKFIDAEYTYGLFDRFTVQSGETEIGITKELADKWAVKRPNESDSTCYRRVMYLIQFTTFLNDSGYESYIPRLPRAYKSTFTPYIFTPEEIEAIFAASDQLEMGSFMNSTVNVIPAILRTLYGTGIRVGEAVALRTKDVHLNEQYLIIRWSKNGKERMVPFSDSLAHVLRQYRDSLQIIPDSEGCFFVKRNGYPCHADTIYNWFREVLSKAGIPHGGKGQGPRLHDLRHVFSIHSFVAMAESGLDLYYSLPILSEYLGHQSLEATDKYVRLVSDMYPGLLSKVNNICAYAFPEVKHHAAD</sequence>
<evidence type="ECO:0000313" key="4">
    <source>
        <dbReference type="Proteomes" id="UP000663505"/>
    </source>
</evidence>
<name>A0A9X7W0X0_9BACL</name>
<evidence type="ECO:0000313" key="3">
    <source>
        <dbReference type="EMBL" id="QSO48666.1"/>
    </source>
</evidence>
<reference evidence="3 4" key="1">
    <citation type="submission" date="2021-02" db="EMBL/GenBank/DDBJ databases">
        <title>Alicyclobacillus curvatus sp. nov. and Alicyclobacillus mengziensis sp. nov., two acidophilic bacteria isolated from acid mine drainage.</title>
        <authorList>
            <person name="Huang Y."/>
        </authorList>
    </citation>
    <scope>NUCLEOTIDE SEQUENCE [LARGE SCALE GENOMIC DNA]</scope>
    <source>
        <strain evidence="3 4">S30H14</strain>
    </source>
</reference>
<dbReference type="Pfam" id="PF00589">
    <property type="entry name" value="Phage_integrase"/>
    <property type="match status" value="1"/>
</dbReference>
<feature type="domain" description="Tyr recombinase" evidence="2">
    <location>
        <begin position="104"/>
        <end position="304"/>
    </location>
</feature>
<proteinExistence type="predicted"/>
<dbReference type="KEGG" id="afx:JZ786_06790"/>
<dbReference type="RefSeq" id="WP_206652082.1">
    <property type="nucleotide sequence ID" value="NZ_CP071182.1"/>
</dbReference>